<dbReference type="Pfam" id="PF09631">
    <property type="entry name" value="Sen15"/>
    <property type="match status" value="1"/>
</dbReference>
<dbReference type="RefSeq" id="XP_014665318.1">
    <property type="nucleotide sequence ID" value="XM_014809832.1"/>
</dbReference>
<feature type="region of interest" description="Disordered" evidence="3">
    <location>
        <begin position="139"/>
        <end position="167"/>
    </location>
</feature>
<protein>
    <submittedName>
        <fullName evidence="6">Uncharacterized protein LOC106807495</fullName>
    </submittedName>
</protein>
<feature type="compositionally biased region" description="Basic and acidic residues" evidence="3">
    <location>
        <begin position="201"/>
        <end position="250"/>
    </location>
</feature>
<dbReference type="GeneID" id="106807495"/>
<organism evidence="5 6">
    <name type="scientific">Priapulus caudatus</name>
    <name type="common">Priapulid worm</name>
    <dbReference type="NCBI Taxonomy" id="37621"/>
    <lineage>
        <taxon>Eukaryota</taxon>
        <taxon>Metazoa</taxon>
        <taxon>Ecdysozoa</taxon>
        <taxon>Scalidophora</taxon>
        <taxon>Priapulida</taxon>
        <taxon>Priapulimorpha</taxon>
        <taxon>Priapulimorphida</taxon>
        <taxon>Priapulidae</taxon>
        <taxon>Priapulus</taxon>
    </lineage>
</organism>
<keyword evidence="5" id="KW-1185">Reference proteome</keyword>
<dbReference type="InterPro" id="IPR018593">
    <property type="entry name" value="tRNA-endonuc_su_Sen15"/>
</dbReference>
<feature type="compositionally biased region" description="Polar residues" evidence="3">
    <location>
        <begin position="180"/>
        <end position="191"/>
    </location>
</feature>
<comment type="similarity">
    <text evidence="1">Belongs to the SEN15 family.</text>
</comment>
<dbReference type="PANTHER" id="PTHR28582">
    <property type="entry name" value="TRNA-SPLICING ENDONUCLEASE SUBUNIT SEN15"/>
    <property type="match status" value="1"/>
</dbReference>
<keyword evidence="2" id="KW-0819">tRNA processing</keyword>
<dbReference type="InterPro" id="IPR036167">
    <property type="entry name" value="tRNA_intron_Endo_cat-like_sf"/>
</dbReference>
<evidence type="ECO:0000256" key="2">
    <source>
        <dbReference type="ARBA" id="ARBA00022694"/>
    </source>
</evidence>
<evidence type="ECO:0000313" key="5">
    <source>
        <dbReference type="Proteomes" id="UP000695022"/>
    </source>
</evidence>
<evidence type="ECO:0000313" key="6">
    <source>
        <dbReference type="RefSeq" id="XP_014665318.1"/>
    </source>
</evidence>
<dbReference type="Proteomes" id="UP000695022">
    <property type="component" value="Unplaced"/>
</dbReference>
<reference evidence="6" key="1">
    <citation type="submission" date="2025-08" db="UniProtKB">
        <authorList>
            <consortium name="RefSeq"/>
        </authorList>
    </citation>
    <scope>IDENTIFICATION</scope>
</reference>
<dbReference type="PANTHER" id="PTHR28582:SF1">
    <property type="entry name" value="TRNA-SPLICING ENDONUCLEASE SUBUNIT SEN15"/>
    <property type="match status" value="1"/>
</dbReference>
<feature type="domain" description="tRNA-splicing endonuclease subunit Sen15" evidence="4">
    <location>
        <begin position="37"/>
        <end position="132"/>
    </location>
</feature>
<feature type="region of interest" description="Disordered" evidence="3">
    <location>
        <begin position="179"/>
        <end position="262"/>
    </location>
</feature>
<dbReference type="Gene3D" id="3.40.1350.10">
    <property type="match status" value="1"/>
</dbReference>
<gene>
    <name evidence="6" type="primary">LOC106807495</name>
</gene>
<name>A0ABM1DZE7_PRICU</name>
<proteinExistence type="inferred from homology"/>
<evidence type="ECO:0000259" key="4">
    <source>
        <dbReference type="Pfam" id="PF09631"/>
    </source>
</evidence>
<sequence length="262" mass="28787">MQKSSKFTKNMHQRHPIVDSLYKDGITCTNTLRIAENVYIDLCEVKGWRRVTWHVLNRKIVVFSGQVRAGNAPQQIVVPVSSDTLTSFKDLDVMLHDCSHLLGETNSCITMAIVAPDSLVVYYDVSAGIVPPPLPVAAATAMPKRREKLRSRPPQKRTHAGDDPFHDEIQLPLLGLSAADESTGNGAQSEQCADVAGRSASHADDNKRLEVTGDERPRLPGKAARLDERMEEGRREGAAGAPSRDREDKLVAIQGWGTDTWG</sequence>
<feature type="compositionally biased region" description="Basic residues" evidence="3">
    <location>
        <begin position="143"/>
        <end position="158"/>
    </location>
</feature>
<evidence type="ECO:0000256" key="1">
    <source>
        <dbReference type="ARBA" id="ARBA00006091"/>
    </source>
</evidence>
<dbReference type="InterPro" id="IPR011856">
    <property type="entry name" value="tRNA_endonuc-like_dom_sf"/>
</dbReference>
<accession>A0ABM1DZE7</accession>
<evidence type="ECO:0000256" key="3">
    <source>
        <dbReference type="SAM" id="MobiDB-lite"/>
    </source>
</evidence>
<dbReference type="SUPFAM" id="SSF53032">
    <property type="entry name" value="tRNA-intron endonuclease catalytic domain-like"/>
    <property type="match status" value="1"/>
</dbReference>